<dbReference type="AlphaFoldDB" id="A0AAD7D624"/>
<proteinExistence type="predicted"/>
<sequence length="127" mass="14356">MLTTLEPDEMTKDPRQTPVIRAIMHFLTTDRSEEERKALQEKLSTCRCKLRDPAVARLHLGVARPDDEVIPPDFNAALSALTSIISTGLRFHLNEKLTHKNSSALWALVRAKRKQLGELELERAASQ</sequence>
<evidence type="ECO:0000313" key="1">
    <source>
        <dbReference type="EMBL" id="KAJ7681144.1"/>
    </source>
</evidence>
<keyword evidence="2" id="KW-1185">Reference proteome</keyword>
<dbReference type="Proteomes" id="UP001221757">
    <property type="component" value="Unassembled WGS sequence"/>
</dbReference>
<protein>
    <submittedName>
        <fullName evidence="1">Uncharacterized protein</fullName>
    </submittedName>
</protein>
<evidence type="ECO:0000313" key="2">
    <source>
        <dbReference type="Proteomes" id="UP001221757"/>
    </source>
</evidence>
<reference evidence="1" key="1">
    <citation type="submission" date="2023-03" db="EMBL/GenBank/DDBJ databases">
        <title>Massive genome expansion in bonnet fungi (Mycena s.s.) driven by repeated elements and novel gene families across ecological guilds.</title>
        <authorList>
            <consortium name="Lawrence Berkeley National Laboratory"/>
            <person name="Harder C.B."/>
            <person name="Miyauchi S."/>
            <person name="Viragh M."/>
            <person name="Kuo A."/>
            <person name="Thoen E."/>
            <person name="Andreopoulos B."/>
            <person name="Lu D."/>
            <person name="Skrede I."/>
            <person name="Drula E."/>
            <person name="Henrissat B."/>
            <person name="Morin E."/>
            <person name="Kohler A."/>
            <person name="Barry K."/>
            <person name="LaButti K."/>
            <person name="Morin E."/>
            <person name="Salamov A."/>
            <person name="Lipzen A."/>
            <person name="Mereny Z."/>
            <person name="Hegedus B."/>
            <person name="Baldrian P."/>
            <person name="Stursova M."/>
            <person name="Weitz H."/>
            <person name="Taylor A."/>
            <person name="Grigoriev I.V."/>
            <person name="Nagy L.G."/>
            <person name="Martin F."/>
            <person name="Kauserud H."/>
        </authorList>
    </citation>
    <scope>NUCLEOTIDE SEQUENCE</scope>
    <source>
        <strain evidence="1">CBHHK067</strain>
    </source>
</reference>
<dbReference type="EMBL" id="JARKIE010000122">
    <property type="protein sequence ID" value="KAJ7681144.1"/>
    <property type="molecule type" value="Genomic_DNA"/>
</dbReference>
<organism evidence="1 2">
    <name type="scientific">Mycena rosella</name>
    <name type="common">Pink bonnet</name>
    <name type="synonym">Agaricus rosellus</name>
    <dbReference type="NCBI Taxonomy" id="1033263"/>
    <lineage>
        <taxon>Eukaryota</taxon>
        <taxon>Fungi</taxon>
        <taxon>Dikarya</taxon>
        <taxon>Basidiomycota</taxon>
        <taxon>Agaricomycotina</taxon>
        <taxon>Agaricomycetes</taxon>
        <taxon>Agaricomycetidae</taxon>
        <taxon>Agaricales</taxon>
        <taxon>Marasmiineae</taxon>
        <taxon>Mycenaceae</taxon>
        <taxon>Mycena</taxon>
    </lineage>
</organism>
<accession>A0AAD7D624</accession>
<comment type="caution">
    <text evidence="1">The sequence shown here is derived from an EMBL/GenBank/DDBJ whole genome shotgun (WGS) entry which is preliminary data.</text>
</comment>
<gene>
    <name evidence="1" type="ORF">B0H17DRAFT_1206081</name>
</gene>
<name>A0AAD7D624_MYCRO</name>